<sequence length="186" mass="20546">MVIPLFLVWGARSEHDFQLPEAIGWMVVLLYIASVATFIHASTSVIYQAVYQWWWNRRDRKYGDVCRIEQLPDGSIRHQRSRVSAARELAANRVTSAGAGADVAQVYRKAGLHVPEKPGAACGGNNQVTPAELVYGDLALFTDHYAVVVSEHVIFDNGEPVKFGGPEHLADNFLGFIRPGMDPAVK</sequence>
<dbReference type="Proteomes" id="UP000014969">
    <property type="component" value="Unassembled WGS sequence"/>
</dbReference>
<protein>
    <submittedName>
        <fullName evidence="2">Uncharacterized protein</fullName>
    </submittedName>
</protein>
<comment type="caution">
    <text evidence="2">The sequence shown here is derived from an EMBL/GenBank/DDBJ whole genome shotgun (WGS) entry which is preliminary data.</text>
</comment>
<evidence type="ECO:0000256" key="1">
    <source>
        <dbReference type="SAM" id="Phobius"/>
    </source>
</evidence>
<dbReference type="AlphaFoldDB" id="A0A829HQX6"/>
<proteinExistence type="predicted"/>
<keyword evidence="1" id="KW-1133">Transmembrane helix</keyword>
<keyword evidence="1" id="KW-0472">Membrane</keyword>
<feature type="transmembrane region" description="Helical" evidence="1">
    <location>
        <begin position="23"/>
        <end position="51"/>
    </location>
</feature>
<name>A0A829HQX6_9MYCO</name>
<accession>A0A829HQX6</accession>
<organism evidence="2 3">
    <name type="scientific">Mycobacteroides abscessus subsp. bolletii CRM-0020</name>
    <dbReference type="NCBI Taxonomy" id="1306401"/>
    <lineage>
        <taxon>Bacteria</taxon>
        <taxon>Bacillati</taxon>
        <taxon>Actinomycetota</taxon>
        <taxon>Actinomycetes</taxon>
        <taxon>Mycobacteriales</taxon>
        <taxon>Mycobacteriaceae</taxon>
        <taxon>Mycobacteroides</taxon>
        <taxon>Mycobacteroides abscessus</taxon>
    </lineage>
</organism>
<keyword evidence="1" id="KW-0812">Transmembrane</keyword>
<evidence type="ECO:0000313" key="3">
    <source>
        <dbReference type="Proteomes" id="UP000014969"/>
    </source>
</evidence>
<gene>
    <name evidence="2" type="ORF">J108_23780</name>
</gene>
<evidence type="ECO:0000313" key="2">
    <source>
        <dbReference type="EMBL" id="EPQ21033.1"/>
    </source>
</evidence>
<dbReference type="EMBL" id="ATFQ01000040">
    <property type="protein sequence ID" value="EPQ21033.1"/>
    <property type="molecule type" value="Genomic_DNA"/>
</dbReference>
<reference evidence="2 3" key="1">
    <citation type="journal article" date="2013" name="Genome Announc.">
        <title>Genome Sequence of an Epidemic Isolate of Mycobacterium abscessus subsp. bolletii from Rio de Janeiro, Brazil.</title>
        <authorList>
            <person name="Davidson R.M."/>
            <person name="Reynolds P.R."/>
            <person name="Farias-Hesson E."/>
            <person name="Duarte R.S."/>
            <person name="Jackson M."/>
            <person name="Strong M."/>
        </authorList>
    </citation>
    <scope>NUCLEOTIDE SEQUENCE [LARGE SCALE GENOMIC DNA]</scope>
    <source>
        <strain evidence="2 3">CRM-0020</strain>
    </source>
</reference>